<gene>
    <name evidence="1" type="ORF">COEU31_01440</name>
</gene>
<name>A0AAI9K0U1_9FIRM</name>
<evidence type="ECO:0000313" key="2">
    <source>
        <dbReference type="Proteomes" id="UP000660047"/>
    </source>
</evidence>
<comment type="caution">
    <text evidence="1">The sequence shown here is derived from an EMBL/GenBank/DDBJ whole genome shotgun (WGS) entry which is preliminary data.</text>
</comment>
<organism evidence="1 2">
    <name type="scientific">Coprococcus eutactus</name>
    <dbReference type="NCBI Taxonomy" id="33043"/>
    <lineage>
        <taxon>Bacteria</taxon>
        <taxon>Bacillati</taxon>
        <taxon>Bacillota</taxon>
        <taxon>Clostridia</taxon>
        <taxon>Lachnospirales</taxon>
        <taxon>Lachnospiraceae</taxon>
        <taxon>Coprococcus</taxon>
    </lineage>
</organism>
<dbReference type="Proteomes" id="UP000660047">
    <property type="component" value="Unassembled WGS sequence"/>
</dbReference>
<proteinExistence type="predicted"/>
<sequence length="135" mass="15409">MFKRIMYFFVIIIAVFVLSFITREIVVSTACRSGDSKSVYREFDGMDSGHILPISNESEPELYGGLVIAAEGGTPHGNFYVSTYYGHVAVYNRFGSLCRETTCTVDSLDKRIRELIHKHVYFNDIDDMNRFIDSL</sequence>
<reference evidence="1" key="1">
    <citation type="submission" date="2020-06" db="EMBL/GenBank/DDBJ databases">
        <title>Characterization of fructooligosaccharide metabolism and fructooligosaccharide-degrading enzymes in human commensal butyrate producers.</title>
        <authorList>
            <person name="Tanno H."/>
            <person name="Fujii T."/>
            <person name="Hirano K."/>
            <person name="Maeno S."/>
            <person name="Tonozuka T."/>
            <person name="Sakamoto M."/>
            <person name="Ohkuma M."/>
            <person name="Tochio T."/>
            <person name="Endo A."/>
        </authorList>
    </citation>
    <scope>NUCLEOTIDE SEQUENCE</scope>
    <source>
        <strain evidence="1">JCM 31265</strain>
    </source>
</reference>
<dbReference type="RefSeq" id="WP_055222620.1">
    <property type="nucleotide sequence ID" value="NZ_BLYL01000001.1"/>
</dbReference>
<protein>
    <submittedName>
        <fullName evidence="1">Uncharacterized protein</fullName>
    </submittedName>
</protein>
<dbReference type="AlphaFoldDB" id="A0AAI9K0U1"/>
<dbReference type="EMBL" id="BLYL01000001">
    <property type="protein sequence ID" value="GFO93098.1"/>
    <property type="molecule type" value="Genomic_DNA"/>
</dbReference>
<evidence type="ECO:0000313" key="1">
    <source>
        <dbReference type="EMBL" id="GFO93098.1"/>
    </source>
</evidence>
<accession>A0AAI9K0U1</accession>